<organism evidence="5 6">
    <name type="scientific">Microlunatus parietis</name>
    <dbReference type="NCBI Taxonomy" id="682979"/>
    <lineage>
        <taxon>Bacteria</taxon>
        <taxon>Bacillati</taxon>
        <taxon>Actinomycetota</taxon>
        <taxon>Actinomycetes</taxon>
        <taxon>Propionibacteriales</taxon>
        <taxon>Propionibacteriaceae</taxon>
        <taxon>Microlunatus</taxon>
    </lineage>
</organism>
<evidence type="ECO:0000259" key="4">
    <source>
        <dbReference type="PROSITE" id="PS51733"/>
    </source>
</evidence>
<comment type="caution">
    <text evidence="5">The sequence shown here is derived from an EMBL/GenBank/DDBJ whole genome shotgun (WGS) entry which is preliminary data.</text>
</comment>
<evidence type="ECO:0000256" key="1">
    <source>
        <dbReference type="ARBA" id="ARBA00022598"/>
    </source>
</evidence>
<proteinExistence type="predicted"/>
<keyword evidence="1 5" id="KW-0436">Ligase</keyword>
<reference evidence="5 6" key="1">
    <citation type="submission" date="2020-07" db="EMBL/GenBank/DDBJ databases">
        <title>Sequencing the genomes of 1000 actinobacteria strains.</title>
        <authorList>
            <person name="Klenk H.-P."/>
        </authorList>
    </citation>
    <scope>NUCLEOTIDE SEQUENCE [LARGE SCALE GENOMIC DNA]</scope>
    <source>
        <strain evidence="5 6">DSM 22083</strain>
    </source>
</reference>
<dbReference type="Gene3D" id="3.30.930.10">
    <property type="entry name" value="Bira Bifunctional Protein, Domain 2"/>
    <property type="match status" value="1"/>
</dbReference>
<dbReference type="PANTHER" id="PTHR12835:SF5">
    <property type="entry name" value="BIOTIN--PROTEIN LIGASE"/>
    <property type="match status" value="1"/>
</dbReference>
<dbReference type="EMBL" id="JACCBU010000001">
    <property type="protein sequence ID" value="NYE73828.1"/>
    <property type="molecule type" value="Genomic_DNA"/>
</dbReference>
<dbReference type="Gene3D" id="2.30.30.100">
    <property type="match status" value="1"/>
</dbReference>
<dbReference type="GO" id="GO:0005737">
    <property type="term" value="C:cytoplasm"/>
    <property type="evidence" value="ECO:0007669"/>
    <property type="project" value="TreeGrafter"/>
</dbReference>
<dbReference type="InterPro" id="IPR004143">
    <property type="entry name" value="BPL_LPL_catalytic"/>
</dbReference>
<dbReference type="PANTHER" id="PTHR12835">
    <property type="entry name" value="BIOTIN PROTEIN LIGASE"/>
    <property type="match status" value="1"/>
</dbReference>
<dbReference type="InterPro" id="IPR045864">
    <property type="entry name" value="aa-tRNA-synth_II/BPL/LPL"/>
</dbReference>
<protein>
    <recommendedName>
        <fullName evidence="3">biotin--[biotin carboxyl-carrier protein] ligase</fullName>
        <ecNumber evidence="3">6.3.4.15</ecNumber>
    </recommendedName>
</protein>
<keyword evidence="2" id="KW-0092">Biotin</keyword>
<dbReference type="InterPro" id="IPR003142">
    <property type="entry name" value="BPL_C"/>
</dbReference>
<evidence type="ECO:0000256" key="2">
    <source>
        <dbReference type="ARBA" id="ARBA00023267"/>
    </source>
</evidence>
<dbReference type="NCBIfam" id="TIGR00121">
    <property type="entry name" value="birA_ligase"/>
    <property type="match status" value="1"/>
</dbReference>
<sequence length="268" mass="28259">MPYDEPLDAAELRAALTGPGSLWRDVQLIDETGSTNTDLAAQARAGAPSGTVLIAEHQTAARGRLGRSWTAPPGTAIALSLLVRPEVPAARWTWLPLLTGIAVSESLQRAAKVPADLKWPNDVLVRDRKLCGILAERVEPAGGAETAGCVIGIGINVGLTEEQLPVPTATSLRLQPDAAPVGRSTMIITVLRAFALLYAEWRESVDDTALAAAYLARCGTVGRRVRVTLPGAEDVVGEAEAIDADGRLVVRTEAGRRAFGAGDIVHLR</sequence>
<keyword evidence="6" id="KW-1185">Reference proteome</keyword>
<dbReference type="InterPro" id="IPR004408">
    <property type="entry name" value="Biotin_CoA_COase_ligase"/>
</dbReference>
<feature type="domain" description="BPL/LPL catalytic" evidence="4">
    <location>
        <begin position="21"/>
        <end position="202"/>
    </location>
</feature>
<evidence type="ECO:0000313" key="5">
    <source>
        <dbReference type="EMBL" id="NYE73828.1"/>
    </source>
</evidence>
<dbReference type="EC" id="6.3.4.15" evidence="3"/>
<dbReference type="Proteomes" id="UP000569914">
    <property type="component" value="Unassembled WGS sequence"/>
</dbReference>
<dbReference type="SUPFAM" id="SSF55681">
    <property type="entry name" value="Class II aaRS and biotin synthetases"/>
    <property type="match status" value="1"/>
</dbReference>
<dbReference type="RefSeq" id="WP_179755622.1">
    <property type="nucleotide sequence ID" value="NZ_JACCBU010000001.1"/>
</dbReference>
<dbReference type="CDD" id="cd16442">
    <property type="entry name" value="BPL"/>
    <property type="match status" value="1"/>
</dbReference>
<dbReference type="PROSITE" id="PS51733">
    <property type="entry name" value="BPL_LPL_CATALYTIC"/>
    <property type="match status" value="1"/>
</dbReference>
<accession>A0A7Y9LEG8</accession>
<dbReference type="GO" id="GO:0004077">
    <property type="term" value="F:biotin--[biotin carboxyl-carrier protein] ligase activity"/>
    <property type="evidence" value="ECO:0007669"/>
    <property type="project" value="UniProtKB-EC"/>
</dbReference>
<evidence type="ECO:0000256" key="3">
    <source>
        <dbReference type="ARBA" id="ARBA00024227"/>
    </source>
</evidence>
<dbReference type="Pfam" id="PF03099">
    <property type="entry name" value="BPL_LplA_LipB"/>
    <property type="match status" value="1"/>
</dbReference>
<evidence type="ECO:0000313" key="6">
    <source>
        <dbReference type="Proteomes" id="UP000569914"/>
    </source>
</evidence>
<gene>
    <name evidence="5" type="ORF">BKA15_005157</name>
</gene>
<name>A0A7Y9LEG8_9ACTN</name>
<dbReference type="Pfam" id="PF02237">
    <property type="entry name" value="BPL_C"/>
    <property type="match status" value="1"/>
</dbReference>
<dbReference type="AlphaFoldDB" id="A0A7Y9LEG8"/>